<dbReference type="EMBL" id="CM044703">
    <property type="protein sequence ID" value="KAI5672072.1"/>
    <property type="molecule type" value="Genomic_DNA"/>
</dbReference>
<keyword evidence="2" id="KW-1185">Reference proteome</keyword>
<organism evidence="1 2">
    <name type="scientific">Catharanthus roseus</name>
    <name type="common">Madagascar periwinkle</name>
    <name type="synonym">Vinca rosea</name>
    <dbReference type="NCBI Taxonomy" id="4058"/>
    <lineage>
        <taxon>Eukaryota</taxon>
        <taxon>Viridiplantae</taxon>
        <taxon>Streptophyta</taxon>
        <taxon>Embryophyta</taxon>
        <taxon>Tracheophyta</taxon>
        <taxon>Spermatophyta</taxon>
        <taxon>Magnoliopsida</taxon>
        <taxon>eudicotyledons</taxon>
        <taxon>Gunneridae</taxon>
        <taxon>Pentapetalae</taxon>
        <taxon>asterids</taxon>
        <taxon>lamiids</taxon>
        <taxon>Gentianales</taxon>
        <taxon>Apocynaceae</taxon>
        <taxon>Rauvolfioideae</taxon>
        <taxon>Vinceae</taxon>
        <taxon>Catharanthinae</taxon>
        <taxon>Catharanthus</taxon>
    </lineage>
</organism>
<gene>
    <name evidence="1" type="ORF">M9H77_12436</name>
</gene>
<dbReference type="Proteomes" id="UP001060085">
    <property type="component" value="Linkage Group LG03"/>
</dbReference>
<evidence type="ECO:0000313" key="1">
    <source>
        <dbReference type="EMBL" id="KAI5672072.1"/>
    </source>
</evidence>
<proteinExistence type="predicted"/>
<accession>A0ACC0BHK0</accession>
<evidence type="ECO:0000313" key="2">
    <source>
        <dbReference type="Proteomes" id="UP001060085"/>
    </source>
</evidence>
<name>A0ACC0BHK0_CATRO</name>
<protein>
    <submittedName>
        <fullName evidence="1">Uncharacterized protein</fullName>
    </submittedName>
</protein>
<sequence length="163" mass="18992">MLFRLLVVADYLDINGLLSLSCEVVFYMIKRKDPDNIHRILNITLDFSPEEEEKMLTRTSHVIIPNVSDDILAKIVNYYKRVVTQPPFGENNIELKAFVLELVKDDEETQFGLLVTADYLDIKGLLSLACENILDMIKHKDPVHIHRIFNIRSEFTPEEEERM</sequence>
<reference evidence="2" key="1">
    <citation type="journal article" date="2023" name="Nat. Plants">
        <title>Single-cell RNA sequencing provides a high-resolution roadmap for understanding the multicellular compartmentation of specialized metabolism.</title>
        <authorList>
            <person name="Sun S."/>
            <person name="Shen X."/>
            <person name="Li Y."/>
            <person name="Li Y."/>
            <person name="Wang S."/>
            <person name="Li R."/>
            <person name="Zhang H."/>
            <person name="Shen G."/>
            <person name="Guo B."/>
            <person name="Wei J."/>
            <person name="Xu J."/>
            <person name="St-Pierre B."/>
            <person name="Chen S."/>
            <person name="Sun C."/>
        </authorList>
    </citation>
    <scope>NUCLEOTIDE SEQUENCE [LARGE SCALE GENOMIC DNA]</scope>
</reference>
<comment type="caution">
    <text evidence="1">The sequence shown here is derived from an EMBL/GenBank/DDBJ whole genome shotgun (WGS) entry which is preliminary data.</text>
</comment>